<accession>A0ABT6FFP8</accession>
<reference evidence="1 2" key="1">
    <citation type="submission" date="2023-03" db="EMBL/GenBank/DDBJ databases">
        <title>Paludisphaera mucosa sp. nov. a novel planctomycete from northern fen.</title>
        <authorList>
            <person name="Ivanova A."/>
        </authorList>
    </citation>
    <scope>NUCLEOTIDE SEQUENCE [LARGE SCALE GENOMIC DNA]</scope>
    <source>
        <strain evidence="1 2">Pla2</strain>
    </source>
</reference>
<dbReference type="RefSeq" id="WP_277862702.1">
    <property type="nucleotide sequence ID" value="NZ_JARRAG010000002.1"/>
</dbReference>
<dbReference type="InterPro" id="IPR016457">
    <property type="entry name" value="Formylmethanofuran_DH_bsu"/>
</dbReference>
<protein>
    <submittedName>
        <fullName evidence="1">Formylmethanofuran dehydrogenase subunit B</fullName>
    </submittedName>
</protein>
<dbReference type="PIRSF" id="PIRSF005646">
    <property type="entry name" value="FwdB"/>
    <property type="match status" value="1"/>
</dbReference>
<gene>
    <name evidence="1" type="ORF">PZE19_21735</name>
</gene>
<organism evidence="1 2">
    <name type="scientific">Paludisphaera mucosa</name>
    <dbReference type="NCBI Taxonomy" id="3030827"/>
    <lineage>
        <taxon>Bacteria</taxon>
        <taxon>Pseudomonadati</taxon>
        <taxon>Planctomycetota</taxon>
        <taxon>Planctomycetia</taxon>
        <taxon>Isosphaerales</taxon>
        <taxon>Isosphaeraceae</taxon>
        <taxon>Paludisphaera</taxon>
    </lineage>
</organism>
<name>A0ABT6FFP8_9BACT</name>
<dbReference type="Proteomes" id="UP001216907">
    <property type="component" value="Unassembled WGS sequence"/>
</dbReference>
<dbReference type="SUPFAM" id="SSF53706">
    <property type="entry name" value="Formate dehydrogenase/DMSO reductase, domains 1-3"/>
    <property type="match status" value="1"/>
</dbReference>
<dbReference type="Gene3D" id="3.40.228.10">
    <property type="entry name" value="Dimethylsulfoxide Reductase, domain 2"/>
    <property type="match status" value="1"/>
</dbReference>
<evidence type="ECO:0000313" key="1">
    <source>
        <dbReference type="EMBL" id="MDG3006402.1"/>
    </source>
</evidence>
<dbReference type="EMBL" id="JARRAG010000002">
    <property type="protein sequence ID" value="MDG3006402.1"/>
    <property type="molecule type" value="Genomic_DNA"/>
</dbReference>
<evidence type="ECO:0000313" key="2">
    <source>
        <dbReference type="Proteomes" id="UP001216907"/>
    </source>
</evidence>
<comment type="caution">
    <text evidence="1">The sequence shown here is derived from an EMBL/GenBank/DDBJ whole genome shotgun (WGS) entry which is preliminary data.</text>
</comment>
<proteinExistence type="predicted"/>
<sequence>MPTGDADPTTPAGGEPPTYPGSPYTCTICGCLCDDLELTADSGRVVEARWACELARPFLVGMSTIAVDTRSPRIAGRDASAEEAVAEAARILAGSRAPLILGLRRSTNEAVRKAVALADQLGAAIEIGEAPAWARIAAMQRGGAVGATLGEVKARADVIVYWACDPVATHPRHLERYSADAMGRFASDGRAGRRVVVVDREKTATADRADLFLQVDPERELDLLLVLRALWREVALDPRRVLAATGHPLGELQELAEILQGARYGAWFVGAFAGRGPVGQAEARHQAVTALVRELGRRTRFVALGLGEAGNAHGAESVLGWQSGFAPGVDFGGGFPESLPGETSVAVRLANGEFDCTVVVGAAALDTILDHRWDEMTAPPWIFVGSPDHEAFDRATVAFPAGTAGVDAAGTFTRVDGVSLPVRAVRPSRSPDEGGWLEAVGKAVAALRTGANEPGTAVGR</sequence>
<keyword evidence="2" id="KW-1185">Reference proteome</keyword>